<protein>
    <submittedName>
        <fullName evidence="1">Uncharacterized protein</fullName>
    </submittedName>
</protein>
<comment type="caution">
    <text evidence="1">The sequence shown here is derived from an EMBL/GenBank/DDBJ whole genome shotgun (WGS) entry which is preliminary data.</text>
</comment>
<keyword evidence="2" id="KW-1185">Reference proteome</keyword>
<name>A0ABR3VJP0_9PEZI</name>
<reference evidence="1 2" key="1">
    <citation type="journal article" date="2024" name="Commun. Biol.">
        <title>Comparative genomic analysis of thermophilic fungi reveals convergent evolutionary adaptations and gene losses.</title>
        <authorList>
            <person name="Steindorff A.S."/>
            <person name="Aguilar-Pontes M.V."/>
            <person name="Robinson A.J."/>
            <person name="Andreopoulos B."/>
            <person name="LaButti K."/>
            <person name="Kuo A."/>
            <person name="Mondo S."/>
            <person name="Riley R."/>
            <person name="Otillar R."/>
            <person name="Haridas S."/>
            <person name="Lipzen A."/>
            <person name="Grimwood J."/>
            <person name="Schmutz J."/>
            <person name="Clum A."/>
            <person name="Reid I.D."/>
            <person name="Moisan M.C."/>
            <person name="Butler G."/>
            <person name="Nguyen T.T.M."/>
            <person name="Dewar K."/>
            <person name="Conant G."/>
            <person name="Drula E."/>
            <person name="Henrissat B."/>
            <person name="Hansel C."/>
            <person name="Singer S."/>
            <person name="Hutchinson M.I."/>
            <person name="de Vries R.P."/>
            <person name="Natvig D.O."/>
            <person name="Powell A.J."/>
            <person name="Tsang A."/>
            <person name="Grigoriev I.V."/>
        </authorList>
    </citation>
    <scope>NUCLEOTIDE SEQUENCE [LARGE SCALE GENOMIC DNA]</scope>
    <source>
        <strain evidence="1 2">ATCC 24622</strain>
    </source>
</reference>
<organism evidence="1 2">
    <name type="scientific">Phialemonium thermophilum</name>
    <dbReference type="NCBI Taxonomy" id="223376"/>
    <lineage>
        <taxon>Eukaryota</taxon>
        <taxon>Fungi</taxon>
        <taxon>Dikarya</taxon>
        <taxon>Ascomycota</taxon>
        <taxon>Pezizomycotina</taxon>
        <taxon>Sordariomycetes</taxon>
        <taxon>Sordariomycetidae</taxon>
        <taxon>Cephalothecales</taxon>
        <taxon>Cephalothecaceae</taxon>
        <taxon>Phialemonium</taxon>
    </lineage>
</organism>
<gene>
    <name evidence="1" type="ORF">VTK73DRAFT_3341</name>
</gene>
<sequence>MPLASLPAPIAGRNRMTRKMIVDAIRSDPSWRGGDYGDTQPTQGLTTALYVLTWMGSCPLQWQKECPDAASADAFLDRRVQEGLRTTDANNLLYQVASSADYDPRPLLGRIAAPLTAVNSADDQVNPPELGLLEAGIGQVAGGRAVVLPISDETRGHGTHTYAALWKDELVALLERSGGQL</sequence>
<proteinExistence type="predicted"/>
<dbReference type="Gene3D" id="3.40.50.1820">
    <property type="entry name" value="alpha/beta hydrolase"/>
    <property type="match status" value="1"/>
</dbReference>
<dbReference type="Proteomes" id="UP001586593">
    <property type="component" value="Unassembled WGS sequence"/>
</dbReference>
<dbReference type="EMBL" id="JAZHXJ010002008">
    <property type="protein sequence ID" value="KAL1841942.1"/>
    <property type="molecule type" value="Genomic_DNA"/>
</dbReference>
<dbReference type="SUPFAM" id="SSF53474">
    <property type="entry name" value="alpha/beta-Hydrolases"/>
    <property type="match status" value="1"/>
</dbReference>
<evidence type="ECO:0000313" key="1">
    <source>
        <dbReference type="EMBL" id="KAL1841942.1"/>
    </source>
</evidence>
<dbReference type="InterPro" id="IPR029058">
    <property type="entry name" value="AB_hydrolase_fold"/>
</dbReference>
<evidence type="ECO:0000313" key="2">
    <source>
        <dbReference type="Proteomes" id="UP001586593"/>
    </source>
</evidence>
<accession>A0ABR3VJP0</accession>